<dbReference type="Proteomes" id="UP000645217">
    <property type="component" value="Unassembled WGS sequence"/>
</dbReference>
<reference evidence="2" key="2">
    <citation type="submission" date="2020-09" db="EMBL/GenBank/DDBJ databases">
        <authorList>
            <person name="Sun Q."/>
            <person name="Ohkuma M."/>
        </authorList>
    </citation>
    <scope>NUCLEOTIDE SEQUENCE</scope>
    <source>
        <strain evidence="2">JCM 13064</strain>
    </source>
</reference>
<dbReference type="EMBL" id="BMNT01000003">
    <property type="protein sequence ID" value="GGK66047.1"/>
    <property type="molecule type" value="Genomic_DNA"/>
</dbReference>
<evidence type="ECO:0000313" key="3">
    <source>
        <dbReference type="Proteomes" id="UP000645217"/>
    </source>
</evidence>
<feature type="compositionally biased region" description="Basic and acidic residues" evidence="1">
    <location>
        <begin position="60"/>
        <end position="99"/>
    </location>
</feature>
<reference evidence="2" key="1">
    <citation type="journal article" date="2014" name="Int. J. Syst. Evol. Microbiol.">
        <title>Complete genome sequence of Corynebacterium casei LMG S-19264T (=DSM 44701T), isolated from a smear-ripened cheese.</title>
        <authorList>
            <consortium name="US DOE Joint Genome Institute (JGI-PGF)"/>
            <person name="Walter F."/>
            <person name="Albersmeier A."/>
            <person name="Kalinowski J."/>
            <person name="Ruckert C."/>
        </authorList>
    </citation>
    <scope>NUCLEOTIDE SEQUENCE</scope>
    <source>
        <strain evidence="2">JCM 13064</strain>
    </source>
</reference>
<proteinExistence type="predicted"/>
<dbReference type="AlphaFoldDB" id="A0A917QS75"/>
<comment type="caution">
    <text evidence="2">The sequence shown here is derived from an EMBL/GenBank/DDBJ whole genome shotgun (WGS) entry which is preliminary data.</text>
</comment>
<accession>A0A917QS75</accession>
<feature type="region of interest" description="Disordered" evidence="1">
    <location>
        <begin position="23"/>
        <end position="119"/>
    </location>
</feature>
<keyword evidence="3" id="KW-1185">Reference proteome</keyword>
<gene>
    <name evidence="2" type="ORF">GCM10007964_06380</name>
</gene>
<protein>
    <submittedName>
        <fullName evidence="2">Uncharacterized protein</fullName>
    </submittedName>
</protein>
<name>A0A917QS75_9ACTN</name>
<evidence type="ECO:0000313" key="2">
    <source>
        <dbReference type="EMBL" id="GGK66047.1"/>
    </source>
</evidence>
<organism evidence="2 3">
    <name type="scientific">Sphaerisporangium melleum</name>
    <dbReference type="NCBI Taxonomy" id="321316"/>
    <lineage>
        <taxon>Bacteria</taxon>
        <taxon>Bacillati</taxon>
        <taxon>Actinomycetota</taxon>
        <taxon>Actinomycetes</taxon>
        <taxon>Streptosporangiales</taxon>
        <taxon>Streptosporangiaceae</taxon>
        <taxon>Sphaerisporangium</taxon>
    </lineage>
</organism>
<evidence type="ECO:0000256" key="1">
    <source>
        <dbReference type="SAM" id="MobiDB-lite"/>
    </source>
</evidence>
<sequence length="119" mass="12955">MLSTTFPRRCGIPLDQRAGVRGTLARTGMAAPADSGAGEGRTSRRHVRHDQDITVAWMSWRERHDGATGRRDEANERRGTRGGTGERRAAAERARELGRTARAARTRCAMGAREDGAAV</sequence>
<feature type="compositionally biased region" description="Low complexity" evidence="1">
    <location>
        <begin position="100"/>
        <end position="111"/>
    </location>
</feature>